<evidence type="ECO:0000259" key="6">
    <source>
        <dbReference type="Pfam" id="PF04500"/>
    </source>
</evidence>
<organism evidence="7 8">
    <name type="scientific">Rotaria magnacalcarata</name>
    <dbReference type="NCBI Taxonomy" id="392030"/>
    <lineage>
        <taxon>Eukaryota</taxon>
        <taxon>Metazoa</taxon>
        <taxon>Spiralia</taxon>
        <taxon>Gnathifera</taxon>
        <taxon>Rotifera</taxon>
        <taxon>Eurotatoria</taxon>
        <taxon>Bdelloidea</taxon>
        <taxon>Philodinida</taxon>
        <taxon>Philodinidae</taxon>
        <taxon>Rotaria</taxon>
    </lineage>
</organism>
<keyword evidence="2" id="KW-0863">Zinc-finger</keyword>
<dbReference type="AlphaFoldDB" id="A0A8S2K7J6"/>
<feature type="compositionally biased region" description="Polar residues" evidence="5">
    <location>
        <begin position="629"/>
        <end position="640"/>
    </location>
</feature>
<evidence type="ECO:0000313" key="7">
    <source>
        <dbReference type="EMBL" id="CAF3838829.1"/>
    </source>
</evidence>
<feature type="coiled-coil region" evidence="4">
    <location>
        <begin position="121"/>
        <end position="148"/>
    </location>
</feature>
<keyword evidence="3" id="KW-0862">Zinc</keyword>
<evidence type="ECO:0000313" key="8">
    <source>
        <dbReference type="Proteomes" id="UP000676336"/>
    </source>
</evidence>
<evidence type="ECO:0000256" key="4">
    <source>
        <dbReference type="SAM" id="Coils"/>
    </source>
</evidence>
<reference evidence="7" key="1">
    <citation type="submission" date="2021-02" db="EMBL/GenBank/DDBJ databases">
        <authorList>
            <person name="Nowell W R."/>
        </authorList>
    </citation>
    <scope>NUCLEOTIDE SEQUENCE</scope>
</reference>
<dbReference type="Gene3D" id="2.20.25.240">
    <property type="match status" value="1"/>
</dbReference>
<gene>
    <name evidence="7" type="ORF">SMN809_LOCUS3316</name>
</gene>
<feature type="region of interest" description="Disordered" evidence="5">
    <location>
        <begin position="610"/>
        <end position="642"/>
    </location>
</feature>
<proteinExistence type="predicted"/>
<feature type="non-terminal residue" evidence="7">
    <location>
        <position position="929"/>
    </location>
</feature>
<feature type="compositionally biased region" description="Low complexity" evidence="5">
    <location>
        <begin position="427"/>
        <end position="447"/>
    </location>
</feature>
<dbReference type="InterPro" id="IPR007588">
    <property type="entry name" value="Znf_FLYWCH"/>
</dbReference>
<feature type="region of interest" description="Disordered" evidence="5">
    <location>
        <begin position="801"/>
        <end position="828"/>
    </location>
</feature>
<keyword evidence="1" id="KW-0479">Metal-binding</keyword>
<protein>
    <recommendedName>
        <fullName evidence="6">FLYWCH-type domain-containing protein</fullName>
    </recommendedName>
</protein>
<dbReference type="GO" id="GO:0008270">
    <property type="term" value="F:zinc ion binding"/>
    <property type="evidence" value="ECO:0007669"/>
    <property type="project" value="UniProtKB-KW"/>
</dbReference>
<evidence type="ECO:0000256" key="1">
    <source>
        <dbReference type="ARBA" id="ARBA00022723"/>
    </source>
</evidence>
<accession>A0A8S2K7J6</accession>
<evidence type="ECO:0000256" key="5">
    <source>
        <dbReference type="SAM" id="MobiDB-lite"/>
    </source>
</evidence>
<dbReference type="EMBL" id="CAJOBI010000676">
    <property type="protein sequence ID" value="CAF3838829.1"/>
    <property type="molecule type" value="Genomic_DNA"/>
</dbReference>
<keyword evidence="4" id="KW-0175">Coiled coil</keyword>
<evidence type="ECO:0000256" key="2">
    <source>
        <dbReference type="ARBA" id="ARBA00022771"/>
    </source>
</evidence>
<feature type="domain" description="FLYWCH-type" evidence="6">
    <location>
        <begin position="16"/>
        <end position="74"/>
    </location>
</feature>
<name>A0A8S2K7J6_9BILA</name>
<comment type="caution">
    <text evidence="7">The sequence shown here is derived from an EMBL/GenBank/DDBJ whole genome shotgun (WGS) entry which is preliminary data.</text>
</comment>
<dbReference type="Pfam" id="PF04500">
    <property type="entry name" value="FLYWCH"/>
    <property type="match status" value="1"/>
</dbReference>
<dbReference type="Proteomes" id="UP000676336">
    <property type="component" value="Unassembled WGS sequence"/>
</dbReference>
<feature type="region of interest" description="Disordered" evidence="5">
    <location>
        <begin position="425"/>
        <end position="447"/>
    </location>
</feature>
<evidence type="ECO:0000256" key="3">
    <source>
        <dbReference type="ARBA" id="ARBA00022833"/>
    </source>
</evidence>
<sequence>METDVNSLHLKEYSLVETKRHKPCLIYCGHRYVQDKIQNRTIYWRCEDRSHCNGRAHQLIGNGSLPILTIKHNHPPIIEDLSRHDIVSVDSHRRQKRQNRKVCSYHLQQKNDLLFSTTSSIMTSAIKLENYQNKQQRLQQQQHATMAKNLHLSEVITTAQPANIRNCNSINAYLHTMPDPNEMTKLLSNITTTSTNYSLKKTSTSPTIDYPSRLNHFSWEEIEGRYLPVIYSEFSLRKLLIKATQQDFDILNNLITNINIFDEKVPEKTLLVNLYHVMVGLNRIFYIKFLPTKQPRTQVNKYHIEILTHTGGSLLMSGNKLIPYIVQNSRFYVPLLYTFHSLPNVLLQAKRSARAPRQHEIDYLNLLLIYFSIDTQPLTLDTLLVDIYNIKCSNLQTPIHYRTLYEHQQHEKNKLLNSIIRCSQPQKTTNGSSSTSSSSASASASSNKTNKYPLTNVVVNPMIHHPSFYGLITPKPVLSVPKIVKQPEIKTVIYENRVLNAIVKSSDISVADWKISLKEIFQKFSIHIDYQKFIQWCQANLLLPLIKMDEQEHQIIKNTQNDDAYYVYQRNLDRCVELLNDITRGSISMTLLSTASSTVSTLDYESQQQQQQQSMIQSPLAGAKKRKTTVPTTRHISPSPTAIKEMNPLASSIPQEIEHSSSAVPVPEEITLSVTNEISVKSPNDQITCQIVSVDDDDGTMPVVASVEEEQPLEDSDQSEPDTSFVFVDSTDCNDEKIQLDDRILSCSSGYESSATLTNIDINVHEGEEETNSTINSRENSSSCISAISQESFMVSSKNQYKINRKRQRNNHGGSRSRSLTSRSVKKQCSMNEHSPLVSIITKDKIEQHLKTLFMSSNEKKRPRTRPIKTSTTNHTIEKVNTNNDNSVKMIEQDTNVFDILSSSITGESIIPDDDPTQSQSCTYNVVIT</sequence>